<evidence type="ECO:0000256" key="3">
    <source>
        <dbReference type="ARBA" id="ARBA00022801"/>
    </source>
</evidence>
<keyword evidence="8" id="KW-1185">Reference proteome</keyword>
<dbReference type="Gene3D" id="3.40.33.10">
    <property type="entry name" value="CAP"/>
    <property type="match status" value="1"/>
</dbReference>
<proteinExistence type="inferred from homology"/>
<sequence>MAKYDAYGVPEPHVSGPTDYYFEGATLTDRMNEEGYRASRYGENIAAGQDTAEEVFEAWRNSPPHNAMMLDGGMRVVGIGLVENPGTGNGEFWVTDFGSDEDDTSRPVSEAGNYGTSEGESPGDPGAEGTTKAVFPLPEDYSASYEDTWGASRESGSTHEGTDVFAPDGTPIYSTTSGKVVSVSGADSQGWDELGGWTVMVEATESVGPVQAGDTLLYAHMLEPSPLRPGDMVEAGDVVGEVGSTGEGPPGSILPDGRGEHLHFGWYDPTGTRAEAASGAMNPFPLLEWLRQNGGTATGEESVAPGATSADLPAYCSPLQALGIVPEVANPGGPSFDGGVPVSAESPSDVPAGAGSATGQQVVEEAKKYVGAPYVLGGPEACAPGEQMDCTCLTTTVFEKFGYELPDVPTDLASYGEPVEGPPQAGDVLVWGDPGDGTGGHVAISTGDGQIIHANMGTMDTSVTPMWDSPNYLGARRLVE</sequence>
<keyword evidence="4" id="KW-0788">Thiol protease</keyword>
<dbReference type="Gene3D" id="3.90.1720.10">
    <property type="entry name" value="endopeptidase domain like (from Nostoc punctiforme)"/>
    <property type="match status" value="1"/>
</dbReference>
<dbReference type="SUPFAM" id="SSF51261">
    <property type="entry name" value="Duplicated hybrid motif"/>
    <property type="match status" value="1"/>
</dbReference>
<reference evidence="7 8" key="1">
    <citation type="submission" date="2019-10" db="EMBL/GenBank/DDBJ databases">
        <title>Rubrobacter sp nov SCSIO 52915 isolated from a deep-sea sediment in the South China Sea.</title>
        <authorList>
            <person name="Chen R.W."/>
        </authorList>
    </citation>
    <scope>NUCLEOTIDE SEQUENCE [LARGE SCALE GENOMIC DNA]</scope>
    <source>
        <strain evidence="7 8">SCSIO 52915</strain>
    </source>
</reference>
<keyword evidence="3" id="KW-0378">Hydrolase</keyword>
<dbReference type="InterPro" id="IPR016047">
    <property type="entry name" value="M23ase_b-sheet_dom"/>
</dbReference>
<dbReference type="CDD" id="cd05379">
    <property type="entry name" value="CAP_bacterial"/>
    <property type="match status" value="1"/>
</dbReference>
<dbReference type="Proteomes" id="UP000502706">
    <property type="component" value="Chromosome"/>
</dbReference>
<dbReference type="InterPro" id="IPR014044">
    <property type="entry name" value="CAP_dom"/>
</dbReference>
<dbReference type="InterPro" id="IPR000064">
    <property type="entry name" value="NLP_P60_dom"/>
</dbReference>
<dbReference type="PROSITE" id="PS51935">
    <property type="entry name" value="NLPC_P60"/>
    <property type="match status" value="1"/>
</dbReference>
<dbReference type="EMBL" id="CP045121">
    <property type="protein sequence ID" value="QIN78317.1"/>
    <property type="molecule type" value="Genomic_DNA"/>
</dbReference>
<feature type="region of interest" description="Disordered" evidence="5">
    <location>
        <begin position="97"/>
        <end position="133"/>
    </location>
</feature>
<feature type="domain" description="NlpC/P60" evidence="6">
    <location>
        <begin position="356"/>
        <end position="480"/>
    </location>
</feature>
<feature type="region of interest" description="Disordered" evidence="5">
    <location>
        <begin position="149"/>
        <end position="168"/>
    </location>
</feature>
<dbReference type="PANTHER" id="PTHR21666:SF270">
    <property type="entry name" value="MUREIN HYDROLASE ACTIVATOR ENVC"/>
    <property type="match status" value="1"/>
</dbReference>
<dbReference type="Pfam" id="PF00877">
    <property type="entry name" value="NLPC_P60"/>
    <property type="match status" value="1"/>
</dbReference>
<dbReference type="InterPro" id="IPR035940">
    <property type="entry name" value="CAP_sf"/>
</dbReference>
<dbReference type="Pfam" id="PF00188">
    <property type="entry name" value="CAP"/>
    <property type="match status" value="1"/>
</dbReference>
<gene>
    <name evidence="7" type="ORF">GBA65_07075</name>
</gene>
<dbReference type="PANTHER" id="PTHR21666">
    <property type="entry name" value="PEPTIDASE-RELATED"/>
    <property type="match status" value="1"/>
</dbReference>
<organism evidence="7 8">
    <name type="scientific">Rubrobacter marinus</name>
    <dbReference type="NCBI Taxonomy" id="2653852"/>
    <lineage>
        <taxon>Bacteria</taxon>
        <taxon>Bacillati</taxon>
        <taxon>Actinomycetota</taxon>
        <taxon>Rubrobacteria</taxon>
        <taxon>Rubrobacterales</taxon>
        <taxon>Rubrobacteraceae</taxon>
        <taxon>Rubrobacter</taxon>
    </lineage>
</organism>
<evidence type="ECO:0000313" key="8">
    <source>
        <dbReference type="Proteomes" id="UP000502706"/>
    </source>
</evidence>
<dbReference type="SUPFAM" id="SSF55797">
    <property type="entry name" value="PR-1-like"/>
    <property type="match status" value="1"/>
</dbReference>
<feature type="region of interest" description="Disordered" evidence="5">
    <location>
        <begin position="335"/>
        <end position="356"/>
    </location>
</feature>
<dbReference type="InterPro" id="IPR038765">
    <property type="entry name" value="Papain-like_cys_pep_sf"/>
</dbReference>
<evidence type="ECO:0000256" key="2">
    <source>
        <dbReference type="ARBA" id="ARBA00022670"/>
    </source>
</evidence>
<dbReference type="GO" id="GO:0008234">
    <property type="term" value="F:cysteine-type peptidase activity"/>
    <property type="evidence" value="ECO:0007669"/>
    <property type="project" value="UniProtKB-KW"/>
</dbReference>
<dbReference type="SUPFAM" id="SSF54001">
    <property type="entry name" value="Cysteine proteinases"/>
    <property type="match status" value="1"/>
</dbReference>
<evidence type="ECO:0000256" key="5">
    <source>
        <dbReference type="SAM" id="MobiDB-lite"/>
    </source>
</evidence>
<dbReference type="Pfam" id="PF01551">
    <property type="entry name" value="Peptidase_M23"/>
    <property type="match status" value="1"/>
</dbReference>
<evidence type="ECO:0000259" key="6">
    <source>
        <dbReference type="PROSITE" id="PS51935"/>
    </source>
</evidence>
<dbReference type="GO" id="GO:0006508">
    <property type="term" value="P:proteolysis"/>
    <property type="evidence" value="ECO:0007669"/>
    <property type="project" value="UniProtKB-KW"/>
</dbReference>
<evidence type="ECO:0000256" key="1">
    <source>
        <dbReference type="ARBA" id="ARBA00007074"/>
    </source>
</evidence>
<evidence type="ECO:0000313" key="7">
    <source>
        <dbReference type="EMBL" id="QIN78317.1"/>
    </source>
</evidence>
<evidence type="ECO:0000256" key="4">
    <source>
        <dbReference type="ARBA" id="ARBA00022807"/>
    </source>
</evidence>
<dbReference type="Gene3D" id="2.70.70.10">
    <property type="entry name" value="Glucose Permease (Domain IIA)"/>
    <property type="match status" value="1"/>
</dbReference>
<dbReference type="InterPro" id="IPR011055">
    <property type="entry name" value="Dup_hybrid_motif"/>
</dbReference>
<dbReference type="AlphaFoldDB" id="A0A6G8PVX3"/>
<accession>A0A6G8PVX3</accession>
<keyword evidence="2" id="KW-0645">Protease</keyword>
<dbReference type="KEGG" id="rmar:GBA65_07075"/>
<protein>
    <submittedName>
        <fullName evidence="7">Peptidoglycan DD-metalloendopeptidase family protein</fullName>
    </submittedName>
</protein>
<comment type="similarity">
    <text evidence="1">Belongs to the peptidase C40 family.</text>
</comment>
<dbReference type="InterPro" id="IPR050570">
    <property type="entry name" value="Cell_wall_metabolism_enzyme"/>
</dbReference>
<dbReference type="CDD" id="cd12797">
    <property type="entry name" value="M23_peptidase"/>
    <property type="match status" value="1"/>
</dbReference>
<name>A0A6G8PVX3_9ACTN</name>
<dbReference type="GO" id="GO:0004222">
    <property type="term" value="F:metalloendopeptidase activity"/>
    <property type="evidence" value="ECO:0007669"/>
    <property type="project" value="TreeGrafter"/>
</dbReference>